<evidence type="ECO:0000256" key="9">
    <source>
        <dbReference type="ARBA" id="ARBA00023136"/>
    </source>
</evidence>
<feature type="transmembrane region" description="Helical" evidence="12">
    <location>
        <begin position="250"/>
        <end position="270"/>
    </location>
</feature>
<evidence type="ECO:0000256" key="12">
    <source>
        <dbReference type="SAM" id="Phobius"/>
    </source>
</evidence>
<evidence type="ECO:0000256" key="2">
    <source>
        <dbReference type="ARBA" id="ARBA00006375"/>
    </source>
</evidence>
<name>A0A9N9QSN5_9CUCU</name>
<feature type="repeat" description="Solcar" evidence="10">
    <location>
        <begin position="95"/>
        <end position="179"/>
    </location>
</feature>
<organism evidence="13 14">
    <name type="scientific">Ceutorhynchus assimilis</name>
    <name type="common">cabbage seed weevil</name>
    <dbReference type="NCBI Taxonomy" id="467358"/>
    <lineage>
        <taxon>Eukaryota</taxon>
        <taxon>Metazoa</taxon>
        <taxon>Ecdysozoa</taxon>
        <taxon>Arthropoda</taxon>
        <taxon>Hexapoda</taxon>
        <taxon>Insecta</taxon>
        <taxon>Pterygota</taxon>
        <taxon>Neoptera</taxon>
        <taxon>Endopterygota</taxon>
        <taxon>Coleoptera</taxon>
        <taxon>Polyphaga</taxon>
        <taxon>Cucujiformia</taxon>
        <taxon>Curculionidae</taxon>
        <taxon>Ceutorhynchinae</taxon>
        <taxon>Ceutorhynchus</taxon>
    </lineage>
</organism>
<keyword evidence="6" id="KW-0999">Mitochondrion inner membrane</keyword>
<keyword evidence="3 11" id="KW-0813">Transport</keyword>
<dbReference type="GO" id="GO:0005743">
    <property type="term" value="C:mitochondrial inner membrane"/>
    <property type="evidence" value="ECO:0007669"/>
    <property type="project" value="UniProtKB-SubCell"/>
</dbReference>
<dbReference type="Gene3D" id="1.50.40.10">
    <property type="entry name" value="Mitochondrial carrier domain"/>
    <property type="match status" value="1"/>
</dbReference>
<evidence type="ECO:0000256" key="4">
    <source>
        <dbReference type="ARBA" id="ARBA00022692"/>
    </source>
</evidence>
<dbReference type="AlphaFoldDB" id="A0A9N9QSN5"/>
<dbReference type="EMBL" id="OU892285">
    <property type="protein sequence ID" value="CAG9774063.1"/>
    <property type="molecule type" value="Genomic_DNA"/>
</dbReference>
<reference evidence="13" key="1">
    <citation type="submission" date="2022-01" db="EMBL/GenBank/DDBJ databases">
        <authorList>
            <person name="King R."/>
        </authorList>
    </citation>
    <scope>NUCLEOTIDE SEQUENCE</scope>
</reference>
<dbReference type="SUPFAM" id="SSF103506">
    <property type="entry name" value="Mitochondrial carrier"/>
    <property type="match status" value="1"/>
</dbReference>
<evidence type="ECO:0000313" key="14">
    <source>
        <dbReference type="Proteomes" id="UP001152799"/>
    </source>
</evidence>
<evidence type="ECO:0000256" key="10">
    <source>
        <dbReference type="PROSITE-ProRule" id="PRU00282"/>
    </source>
</evidence>
<evidence type="ECO:0008006" key="15">
    <source>
        <dbReference type="Google" id="ProtNLM"/>
    </source>
</evidence>
<sequence>MVHQTRPQPHDKNLLWSAFLGGGAAGLFVDVVLFPLDTLKTRLQAEQGFHKSGGFRGIYKGLGPQVVGSAPQAALFFLTYESIKNYAEPLVPKGAMPLVYMFGASVAEVMACLVRVPMEVAKQRKQTSLVDKSAIKILLAAYKYEGFFKGVYRGFGSTIMREIPFSIIQFPTLEFCKTFYRTKFKNNIPLDSWEVAVCGSIAGGTSAAITTPLDVVKTRIMLADRKLVKSGSVTFSKTFKKVWQKDGIRGLYAGAVPRTLWIFLGGYIFFGSYDFTKNAVYEILEEKRR</sequence>
<accession>A0A9N9QSN5</accession>
<dbReference type="InterPro" id="IPR023395">
    <property type="entry name" value="MCP_dom_sf"/>
</dbReference>
<dbReference type="PROSITE" id="PS50920">
    <property type="entry name" value="SOLCAR"/>
    <property type="match status" value="3"/>
</dbReference>
<evidence type="ECO:0000313" key="13">
    <source>
        <dbReference type="EMBL" id="CAG9774063.1"/>
    </source>
</evidence>
<dbReference type="FunFam" id="1.50.40.10:FF:000018">
    <property type="entry name" value="S-adenosylmethionine mitochondrial carrier protein-like"/>
    <property type="match status" value="1"/>
</dbReference>
<dbReference type="InterPro" id="IPR002067">
    <property type="entry name" value="MCP"/>
</dbReference>
<dbReference type="Proteomes" id="UP001152799">
    <property type="component" value="Chromosome 9"/>
</dbReference>
<keyword evidence="7 12" id="KW-1133">Transmembrane helix</keyword>
<dbReference type="OrthoDB" id="276989at2759"/>
<keyword evidence="4 10" id="KW-0812">Transmembrane</keyword>
<keyword evidence="5" id="KW-0677">Repeat</keyword>
<proteinExistence type="inferred from homology"/>
<evidence type="ECO:0000256" key="6">
    <source>
        <dbReference type="ARBA" id="ARBA00022792"/>
    </source>
</evidence>
<evidence type="ECO:0000256" key="8">
    <source>
        <dbReference type="ARBA" id="ARBA00023128"/>
    </source>
</evidence>
<dbReference type="InterPro" id="IPR018108">
    <property type="entry name" value="MCP_transmembrane"/>
</dbReference>
<evidence type="ECO:0000256" key="5">
    <source>
        <dbReference type="ARBA" id="ARBA00022737"/>
    </source>
</evidence>
<dbReference type="GO" id="GO:0055085">
    <property type="term" value="P:transmembrane transport"/>
    <property type="evidence" value="ECO:0007669"/>
    <property type="project" value="InterPro"/>
</dbReference>
<gene>
    <name evidence="13" type="ORF">CEUTPL_LOCUS14446</name>
</gene>
<feature type="transmembrane region" description="Helical" evidence="12">
    <location>
        <begin position="14"/>
        <end position="36"/>
    </location>
</feature>
<protein>
    <recommendedName>
        <fullName evidence="15">S-adenosylmethionine mitochondrial carrier protein</fullName>
    </recommendedName>
</protein>
<dbReference type="PRINTS" id="PR00926">
    <property type="entry name" value="MITOCARRIER"/>
</dbReference>
<feature type="repeat" description="Solcar" evidence="10">
    <location>
        <begin position="190"/>
        <end position="279"/>
    </location>
</feature>
<comment type="subcellular location">
    <subcellularLocation>
        <location evidence="1">Mitochondrion inner membrane</location>
        <topology evidence="1">Multi-pass membrane protein</topology>
    </subcellularLocation>
</comment>
<evidence type="ECO:0000256" key="3">
    <source>
        <dbReference type="ARBA" id="ARBA00022448"/>
    </source>
</evidence>
<comment type="similarity">
    <text evidence="2 11">Belongs to the mitochondrial carrier (TC 2.A.29) family.</text>
</comment>
<feature type="repeat" description="Solcar" evidence="10">
    <location>
        <begin position="13"/>
        <end position="86"/>
    </location>
</feature>
<dbReference type="PANTHER" id="PTHR45667">
    <property type="entry name" value="S-ADENOSYLMETHIONINE MITOCHONDRIAL CARRIER PROTEIN"/>
    <property type="match status" value="1"/>
</dbReference>
<evidence type="ECO:0000256" key="7">
    <source>
        <dbReference type="ARBA" id="ARBA00022989"/>
    </source>
</evidence>
<evidence type="ECO:0000256" key="11">
    <source>
        <dbReference type="RuleBase" id="RU000488"/>
    </source>
</evidence>
<keyword evidence="8" id="KW-0496">Mitochondrion</keyword>
<evidence type="ECO:0000256" key="1">
    <source>
        <dbReference type="ARBA" id="ARBA00004448"/>
    </source>
</evidence>
<feature type="transmembrane region" description="Helical" evidence="12">
    <location>
        <begin position="98"/>
        <end position="116"/>
    </location>
</feature>
<dbReference type="Pfam" id="PF00153">
    <property type="entry name" value="Mito_carr"/>
    <property type="match status" value="3"/>
</dbReference>
<keyword evidence="9 10" id="KW-0472">Membrane</keyword>
<keyword evidence="14" id="KW-1185">Reference proteome</keyword>